<evidence type="ECO:0008006" key="4">
    <source>
        <dbReference type="Google" id="ProtNLM"/>
    </source>
</evidence>
<keyword evidence="1" id="KW-0472">Membrane</keyword>
<organism evidence="2 3">
    <name type="scientific">Mesobacillus persicus</name>
    <dbReference type="NCBI Taxonomy" id="930146"/>
    <lineage>
        <taxon>Bacteria</taxon>
        <taxon>Bacillati</taxon>
        <taxon>Bacillota</taxon>
        <taxon>Bacilli</taxon>
        <taxon>Bacillales</taxon>
        <taxon>Bacillaceae</taxon>
        <taxon>Mesobacillus</taxon>
    </lineage>
</organism>
<name>A0A1H8GJQ0_9BACI</name>
<dbReference type="EMBL" id="FOBW01000013">
    <property type="protein sequence ID" value="SEN44236.1"/>
    <property type="molecule type" value="Genomic_DNA"/>
</dbReference>
<dbReference type="AlphaFoldDB" id="A0A1H8GJQ0"/>
<gene>
    <name evidence="2" type="ORF">SAMN05192533_11367</name>
</gene>
<dbReference type="Pfam" id="PF14014">
    <property type="entry name" value="DUF4230"/>
    <property type="match status" value="1"/>
</dbReference>
<dbReference type="InterPro" id="IPR025324">
    <property type="entry name" value="DUF4230"/>
</dbReference>
<sequence>MRKKNESKRTTHEVHSGLHETAATIALENTRRRPTLFPFLKFKLTLRILSIVTILLLISSLGLFTYTKLFAGTSYKSETFSMVESVQDLATLATAEAYVTTVLKEEDNKLFNKDISVNLPGTKRTLLLIVPATVLAGVDLQLVSVENMTVNEETKEISLTIPRAQLVQEPSIQMDKIQTYSEEGLFRSEVQWDEGFDLAAKAKQQIELEAIELGVLTKAEESAVQVLQSFFEQLGYSSQIEFE</sequence>
<keyword evidence="1" id="KW-0812">Transmembrane</keyword>
<keyword evidence="1" id="KW-1133">Transmembrane helix</keyword>
<dbReference type="OrthoDB" id="152992at2"/>
<dbReference type="STRING" id="930146.SAMN05192533_11367"/>
<proteinExistence type="predicted"/>
<accession>A0A1H8GJQ0</accession>
<evidence type="ECO:0000313" key="3">
    <source>
        <dbReference type="Proteomes" id="UP000198553"/>
    </source>
</evidence>
<evidence type="ECO:0000313" key="2">
    <source>
        <dbReference type="EMBL" id="SEN44236.1"/>
    </source>
</evidence>
<evidence type="ECO:0000256" key="1">
    <source>
        <dbReference type="SAM" id="Phobius"/>
    </source>
</evidence>
<dbReference type="Proteomes" id="UP000198553">
    <property type="component" value="Unassembled WGS sequence"/>
</dbReference>
<feature type="transmembrane region" description="Helical" evidence="1">
    <location>
        <begin position="44"/>
        <end position="66"/>
    </location>
</feature>
<dbReference type="RefSeq" id="WP_090748480.1">
    <property type="nucleotide sequence ID" value="NZ_FOBW01000013.1"/>
</dbReference>
<protein>
    <recommendedName>
        <fullName evidence="4">DUF4230 domain-containing protein</fullName>
    </recommendedName>
</protein>
<reference evidence="3" key="1">
    <citation type="submission" date="2016-10" db="EMBL/GenBank/DDBJ databases">
        <authorList>
            <person name="Varghese N."/>
            <person name="Submissions S."/>
        </authorList>
    </citation>
    <scope>NUCLEOTIDE SEQUENCE [LARGE SCALE GENOMIC DNA]</scope>
    <source>
        <strain evidence="3">B48,IBRC-M 10115,DSM 25386,CECT 8001</strain>
    </source>
</reference>
<keyword evidence="3" id="KW-1185">Reference proteome</keyword>